<dbReference type="AlphaFoldDB" id="A0A1C9CAD1"/>
<feature type="transmembrane region" description="Helical" evidence="6">
    <location>
        <begin position="156"/>
        <end position="182"/>
    </location>
</feature>
<dbReference type="EMBL" id="KX284714">
    <property type="protein sequence ID" value="AOM65319.1"/>
    <property type="molecule type" value="Genomic_DNA"/>
</dbReference>
<feature type="transmembrane region" description="Helical" evidence="6">
    <location>
        <begin position="194"/>
        <end position="213"/>
    </location>
</feature>
<dbReference type="InterPro" id="IPR002033">
    <property type="entry name" value="TatC"/>
</dbReference>
<dbReference type="GO" id="GO:0043953">
    <property type="term" value="P:protein transport by the Tat complex"/>
    <property type="evidence" value="ECO:0007669"/>
    <property type="project" value="TreeGrafter"/>
</dbReference>
<dbReference type="PROSITE" id="PS01218">
    <property type="entry name" value="TATC"/>
    <property type="match status" value="1"/>
</dbReference>
<organism evidence="7">
    <name type="scientific">Thorea hispida</name>
    <dbReference type="NCBI Taxonomy" id="202687"/>
    <lineage>
        <taxon>Eukaryota</taxon>
        <taxon>Rhodophyta</taxon>
        <taxon>Florideophyceae</taxon>
        <taxon>Nemaliophycidae</taxon>
        <taxon>Thoreales</taxon>
        <taxon>Thoreaceae</taxon>
        <taxon>Thorea</taxon>
    </lineage>
</organism>
<reference evidence="7" key="2">
    <citation type="journal article" date="2018" name="PLoS ONE">
        <title>Plastid genome analysis of three Nemaliophycidae red algal species suggests environmental adaptation for iron limited habitats.</title>
        <authorList>
            <person name="Cho C.H."/>
            <person name="Choi J.W."/>
            <person name="Lam D.W."/>
            <person name="Kim K.M."/>
            <person name="Yoon H.S."/>
        </authorList>
    </citation>
    <scope>NUCLEOTIDE SEQUENCE</scope>
</reference>
<proteinExistence type="inferred from homology"/>
<protein>
    <submittedName>
        <fullName evidence="7">Sec-independent translocase component C</fullName>
    </submittedName>
</protein>
<keyword evidence="3 6" id="KW-0812">Transmembrane</keyword>
<feature type="transmembrane region" description="Helical" evidence="6">
    <location>
        <begin position="219"/>
        <end position="239"/>
    </location>
</feature>
<feature type="transmembrane region" description="Helical" evidence="6">
    <location>
        <begin position="76"/>
        <end position="101"/>
    </location>
</feature>
<dbReference type="RefSeq" id="YP_009296384.1">
    <property type="nucleotide sequence ID" value="NC_031171.1"/>
</dbReference>
<dbReference type="PANTHER" id="PTHR30371:SF0">
    <property type="entry name" value="SEC-INDEPENDENT PROTEIN TRANSLOCASE PROTEIN TATC, CHLOROPLASTIC-RELATED"/>
    <property type="match status" value="1"/>
</dbReference>
<dbReference type="GO" id="GO:0065002">
    <property type="term" value="P:intracellular protein transmembrane transport"/>
    <property type="evidence" value="ECO:0007669"/>
    <property type="project" value="TreeGrafter"/>
</dbReference>
<keyword evidence="8" id="KW-0150">Chloroplast</keyword>
<comment type="subcellular location">
    <subcellularLocation>
        <location evidence="1">Membrane</location>
        <topology evidence="1">Multi-pass membrane protein</topology>
    </subcellularLocation>
</comment>
<evidence type="ECO:0000313" key="7">
    <source>
        <dbReference type="EMBL" id="AOM65319.1"/>
    </source>
</evidence>
<comment type="similarity">
    <text evidence="2">Belongs to the TatC family.</text>
</comment>
<dbReference type="PANTHER" id="PTHR30371">
    <property type="entry name" value="SEC-INDEPENDENT PROTEIN TRANSLOCASE PROTEIN TATC"/>
    <property type="match status" value="1"/>
</dbReference>
<dbReference type="HAMAP" id="MF_00902">
    <property type="entry name" value="TatC"/>
    <property type="match status" value="1"/>
</dbReference>
<feature type="transmembrane region" description="Helical" evidence="6">
    <location>
        <begin position="108"/>
        <end position="131"/>
    </location>
</feature>
<dbReference type="GO" id="GO:0033281">
    <property type="term" value="C:TAT protein transport complex"/>
    <property type="evidence" value="ECO:0007669"/>
    <property type="project" value="TreeGrafter"/>
</dbReference>
<dbReference type="EMBL" id="KY083065">
    <property type="protein sequence ID" value="ARX95879.1"/>
    <property type="molecule type" value="Genomic_DNA"/>
</dbReference>
<sequence length="241" mass="27426">MYKNIFQSNKHTNMSITEHLKELRQRLLFVLIFFFVSTTISGILLKKLTFILQLPAIGVKFLQLAPGEFFFVSIKIALYSGIILSCPFILYQITLFILPGLKSNEIKVIIPIIIGSILLFFFGLIFGYYIIAPTSLKFFINYGANVVEPIWSFEQYFNFILILLFSTALAFQIPILQLLLGLLNIISSQQMISVWKYVILTTTIIAAIITPSTDPLTQILLSLAIIILYIYGIGLLKLFHK</sequence>
<dbReference type="Pfam" id="PF00902">
    <property type="entry name" value="TatC"/>
    <property type="match status" value="1"/>
</dbReference>
<dbReference type="PRINTS" id="PR01840">
    <property type="entry name" value="TATCFAMILY"/>
</dbReference>
<dbReference type="NCBIfam" id="TIGR00945">
    <property type="entry name" value="tatC"/>
    <property type="match status" value="1"/>
</dbReference>
<evidence type="ECO:0000256" key="4">
    <source>
        <dbReference type="ARBA" id="ARBA00022989"/>
    </source>
</evidence>
<reference evidence="8" key="1">
    <citation type="submission" date="2016-11" db="EMBL/GenBank/DDBJ databases">
        <title>Complete Chloroplast Genome of Thorea hispida.</title>
        <authorList>
            <person name="Nan F."/>
            <person name="Xie S."/>
        </authorList>
    </citation>
    <scope>NUCLEOTIDE SEQUENCE</scope>
</reference>
<evidence type="ECO:0000313" key="8">
    <source>
        <dbReference type="EMBL" id="ARX95879.1"/>
    </source>
</evidence>
<gene>
    <name evidence="7" type="primary">tatC</name>
    <name evidence="7" type="ORF">Thor_027</name>
</gene>
<keyword evidence="4 6" id="KW-1133">Transmembrane helix</keyword>
<evidence type="ECO:0000256" key="3">
    <source>
        <dbReference type="ARBA" id="ARBA00022692"/>
    </source>
</evidence>
<name>A0A1C9CAD1_9FLOR</name>
<keyword evidence="5 6" id="KW-0472">Membrane</keyword>
<keyword evidence="7" id="KW-0934">Plastid</keyword>
<dbReference type="GO" id="GO:0009977">
    <property type="term" value="F:proton motive force dependent protein transmembrane transporter activity"/>
    <property type="evidence" value="ECO:0007669"/>
    <property type="project" value="TreeGrafter"/>
</dbReference>
<dbReference type="InterPro" id="IPR019820">
    <property type="entry name" value="Sec-indep_translocase_CS"/>
</dbReference>
<evidence type="ECO:0000256" key="2">
    <source>
        <dbReference type="ARBA" id="ARBA00008882"/>
    </source>
</evidence>
<evidence type="ECO:0000256" key="1">
    <source>
        <dbReference type="ARBA" id="ARBA00004141"/>
    </source>
</evidence>
<geneLocation type="plastid" evidence="7"/>
<feature type="transmembrane region" description="Helical" evidence="6">
    <location>
        <begin position="27"/>
        <end position="45"/>
    </location>
</feature>
<accession>A0A1C9CAD1</accession>
<evidence type="ECO:0000256" key="6">
    <source>
        <dbReference type="SAM" id="Phobius"/>
    </source>
</evidence>
<evidence type="ECO:0000256" key="5">
    <source>
        <dbReference type="ARBA" id="ARBA00023136"/>
    </source>
</evidence>
<dbReference type="GeneID" id="29072724"/>